<reference evidence="2 3" key="1">
    <citation type="submission" date="2012-08" db="EMBL/GenBank/DDBJ databases">
        <title>The Genome Sequence of Barnesiella intestinihominis YIT 11860.</title>
        <authorList>
            <consortium name="The Broad Institute Genome Sequencing Platform"/>
            <person name="Earl A."/>
            <person name="Ward D."/>
            <person name="Feldgarden M."/>
            <person name="Gevers D."/>
            <person name="Morotomi M."/>
            <person name="Walker B."/>
            <person name="Young S.K."/>
            <person name="Zeng Q."/>
            <person name="Gargeya S."/>
            <person name="Fitzgerald M."/>
            <person name="Haas B."/>
            <person name="Abouelleil A."/>
            <person name="Alvarado L."/>
            <person name="Arachchi H.M."/>
            <person name="Berlin A.M."/>
            <person name="Chapman S.B."/>
            <person name="Goldberg J."/>
            <person name="Griggs A."/>
            <person name="Gujja S."/>
            <person name="Hansen M."/>
            <person name="Howarth C."/>
            <person name="Imamovic A."/>
            <person name="Larimer J."/>
            <person name="McCowen C."/>
            <person name="Montmayeur A."/>
            <person name="Murphy C."/>
            <person name="Neiman D."/>
            <person name="Pearson M."/>
            <person name="Priest M."/>
            <person name="Roberts A."/>
            <person name="Saif S."/>
            <person name="Shea T."/>
            <person name="Sisk P."/>
            <person name="Sykes S."/>
            <person name="Wortman J."/>
            <person name="Nusbaum C."/>
            <person name="Birren B."/>
        </authorList>
    </citation>
    <scope>NUCLEOTIDE SEQUENCE [LARGE SCALE GENOMIC DNA]</scope>
    <source>
        <strain evidence="2 3">YIT 11860</strain>
    </source>
</reference>
<comment type="caution">
    <text evidence="2">The sequence shown here is derived from an EMBL/GenBank/DDBJ whole genome shotgun (WGS) entry which is preliminary data.</text>
</comment>
<evidence type="ECO:0000313" key="3">
    <source>
        <dbReference type="Proteomes" id="UP000006044"/>
    </source>
</evidence>
<accession>K0X1L7</accession>
<evidence type="ECO:0000256" key="1">
    <source>
        <dbReference type="SAM" id="SignalP"/>
    </source>
</evidence>
<dbReference type="HOGENOM" id="CLU_639128_0_0_10"/>
<dbReference type="SUPFAM" id="SSF51126">
    <property type="entry name" value="Pectin lyase-like"/>
    <property type="match status" value="1"/>
</dbReference>
<dbReference type="Proteomes" id="UP000006044">
    <property type="component" value="Unassembled WGS sequence"/>
</dbReference>
<gene>
    <name evidence="2" type="ORF">HMPREF9448_00798</name>
</gene>
<proteinExistence type="predicted"/>
<feature type="signal peptide" evidence="1">
    <location>
        <begin position="1"/>
        <end position="22"/>
    </location>
</feature>
<sequence>MKNFYKKLSFVMVMGISLSSYAAWNGDATAWTQGDGSEQNPFLIENEAQLSHLQQTVTAGETYQGKFFRLTADLDMGGKQMPSIGNYNDYTTQENPELVRESKVFRGTFDGDFHTIDNLTIVNNNADVNLGGVGLFAVSYPETHICNLTLGQGVTVEGSEFDNVGGFIGYSSGGKVENCRFMGLVNGGSMNAGGIVGVAETTVTISGCVNTGRLVGHSFAGGIAGTVSISKVQNCYSSATISCPSAYWVAGIVGWAEQSTVYNCYAIGSIEAEVGSSFLPGKSPICAELEKSSASDCYYVEALTGCKPLSEQTGVTAVTEEEMKAADMIAKLNANLSANAWGVGADGFPALLWEIDGTGSIESVGATAGIEIVKEGDRLVIVSATGEKARLSVYDITGKAIVTTVVTDGDCITVSSKGVCIATLVTDGGNCTTRKFLF</sequence>
<evidence type="ECO:0008006" key="4">
    <source>
        <dbReference type="Google" id="ProtNLM"/>
    </source>
</evidence>
<feature type="chain" id="PRO_5003843345" description="GLUG domain-containing protein" evidence="1">
    <location>
        <begin position="23"/>
        <end position="438"/>
    </location>
</feature>
<dbReference type="eggNOG" id="COG2138">
    <property type="taxonomic scope" value="Bacteria"/>
</dbReference>
<dbReference type="STRING" id="742726.HMPREF9448_00798"/>
<keyword evidence="3" id="KW-1185">Reference proteome</keyword>
<evidence type="ECO:0000313" key="2">
    <source>
        <dbReference type="EMBL" id="EJZ65417.1"/>
    </source>
</evidence>
<organism evidence="2 3">
    <name type="scientific">Barnesiella intestinihominis YIT 11860</name>
    <dbReference type="NCBI Taxonomy" id="742726"/>
    <lineage>
        <taxon>Bacteria</taxon>
        <taxon>Pseudomonadati</taxon>
        <taxon>Bacteroidota</taxon>
        <taxon>Bacteroidia</taxon>
        <taxon>Bacteroidales</taxon>
        <taxon>Barnesiellaceae</taxon>
        <taxon>Barnesiella</taxon>
    </lineage>
</organism>
<keyword evidence="1" id="KW-0732">Signal</keyword>
<dbReference type="AlphaFoldDB" id="K0X1L7"/>
<dbReference type="EMBL" id="ADLE01000006">
    <property type="protein sequence ID" value="EJZ65417.1"/>
    <property type="molecule type" value="Genomic_DNA"/>
</dbReference>
<protein>
    <recommendedName>
        <fullName evidence="4">GLUG domain-containing protein</fullName>
    </recommendedName>
</protein>
<name>K0X1L7_9BACT</name>
<dbReference type="Gene3D" id="2.160.20.110">
    <property type="match status" value="1"/>
</dbReference>
<dbReference type="InterPro" id="IPR011050">
    <property type="entry name" value="Pectin_lyase_fold/virulence"/>
</dbReference>